<dbReference type="Pfam" id="PF26343">
    <property type="entry name" value="VapC50_C"/>
    <property type="match status" value="1"/>
</dbReference>
<protein>
    <submittedName>
        <fullName evidence="2">PIN domain-containing protein</fullName>
    </submittedName>
</protein>
<dbReference type="AlphaFoldDB" id="A0A502G4N7"/>
<evidence type="ECO:0000259" key="1">
    <source>
        <dbReference type="Pfam" id="PF26343"/>
    </source>
</evidence>
<evidence type="ECO:0000313" key="3">
    <source>
        <dbReference type="Proteomes" id="UP000319931"/>
    </source>
</evidence>
<dbReference type="InterPro" id="IPR058652">
    <property type="entry name" value="VapC50_C"/>
</dbReference>
<keyword evidence="3" id="KW-1185">Reference proteome</keyword>
<sequence>MILRDTLLRVAAAGCCRVHWSARILDEMVRNLVDQHRMNATKAASVVQAMTVAFPEASVTGWEPFEAAMPNHPKDRHVAAAAKAVGASIVVTSNLKDFKTMPDGIVAMSPDVFLSRCFDEKPELVIAALGKQAAGYRQPSTTVVELVAWLAKVVPGFSGAVAAQLAPR</sequence>
<dbReference type="Proteomes" id="UP000319931">
    <property type="component" value="Unassembled WGS sequence"/>
</dbReference>
<proteinExistence type="predicted"/>
<dbReference type="SUPFAM" id="SSF88723">
    <property type="entry name" value="PIN domain-like"/>
    <property type="match status" value="1"/>
</dbReference>
<dbReference type="EMBL" id="RCZC01000001">
    <property type="protein sequence ID" value="TPG56734.1"/>
    <property type="molecule type" value="Genomic_DNA"/>
</dbReference>
<reference evidence="2 3" key="1">
    <citation type="journal article" date="2019" name="Environ. Microbiol.">
        <title>Species interactions and distinct microbial communities in high Arctic permafrost affected cryosols are associated with the CH4 and CO2 gas fluxes.</title>
        <authorList>
            <person name="Altshuler I."/>
            <person name="Hamel J."/>
            <person name="Turney S."/>
            <person name="Magnuson E."/>
            <person name="Levesque R."/>
            <person name="Greer C."/>
            <person name="Whyte L.G."/>
        </authorList>
    </citation>
    <scope>NUCLEOTIDE SEQUENCE [LARGE SCALE GENOMIC DNA]</scope>
    <source>
        <strain evidence="2 3">E6.1</strain>
    </source>
</reference>
<feature type="domain" description="VapC50 C-terminal" evidence="1">
    <location>
        <begin position="110"/>
        <end position="161"/>
    </location>
</feature>
<name>A0A502G4N7_9SPHN</name>
<comment type="caution">
    <text evidence="2">The sequence shown here is derived from an EMBL/GenBank/DDBJ whole genome shotgun (WGS) entry which is preliminary data.</text>
</comment>
<accession>A0A502G4N7</accession>
<evidence type="ECO:0000313" key="2">
    <source>
        <dbReference type="EMBL" id="TPG56734.1"/>
    </source>
</evidence>
<dbReference type="OrthoDB" id="211933at2"/>
<organism evidence="2 3">
    <name type="scientific">Sphingomonas glacialis</name>
    <dbReference type="NCBI Taxonomy" id="658225"/>
    <lineage>
        <taxon>Bacteria</taxon>
        <taxon>Pseudomonadati</taxon>
        <taxon>Pseudomonadota</taxon>
        <taxon>Alphaproteobacteria</taxon>
        <taxon>Sphingomonadales</taxon>
        <taxon>Sphingomonadaceae</taxon>
        <taxon>Sphingomonas</taxon>
    </lineage>
</organism>
<dbReference type="InterPro" id="IPR029060">
    <property type="entry name" value="PIN-like_dom_sf"/>
</dbReference>
<gene>
    <name evidence="2" type="ORF">EAH76_03365</name>
</gene>